<dbReference type="SUPFAM" id="SSF81383">
    <property type="entry name" value="F-box domain"/>
    <property type="match status" value="1"/>
</dbReference>
<dbReference type="PANTHER" id="PTHR24067">
    <property type="entry name" value="UBIQUITIN-CONJUGATING ENZYME E2"/>
    <property type="match status" value="1"/>
</dbReference>
<dbReference type="Pfam" id="PF12937">
    <property type="entry name" value="F-box-like"/>
    <property type="match status" value="1"/>
</dbReference>
<dbReference type="Gene3D" id="1.20.1280.50">
    <property type="match status" value="1"/>
</dbReference>
<keyword evidence="3" id="KW-0547">Nucleotide-binding</keyword>
<dbReference type="GO" id="GO:0005524">
    <property type="term" value="F:ATP binding"/>
    <property type="evidence" value="ECO:0007669"/>
    <property type="project" value="UniProtKB-KW"/>
</dbReference>
<sequence length="450" mass="52407">MEIRTKMEGETVFLQACSTPLPEDEDEISDSDENEDVESDVEDYLVYDEVSQVCVICDIVLQSPSHGPLCKRCHQFMYPEYTILQKEFDDIRVKSKDKEKYIPYNRDQCPTYPKYRPRHRCGKDGTLKNEIVNKGQTSSAEQVKLPTILCFSDSESEDEDNELLGLAQLAIYDKDIIQFNATCLKDTESTIRDDFVEKMPTEILLHIFSYLDEIGLCKASQVCQRWRMLTDGMENWSVLFEKRWPLFRPVGVVTCWRDLYVRMVEASTCVPCLEEGFVKRVVPDDVPNSWRNKRLRSELKQLLVDPPEGIRACPVDDEYSNWQASIAGPPDSVYENGIFYLHLELPRCYPMMPPRVRFLTRILHPNVNRHGDIGIDCLRDNWSLALTIPKVLVSIQSLLTDPYCRVCMEHAVGRMYEDDRGYFNIVARDWTRKFAQLHYQNPELKPHTVW</sequence>
<dbReference type="InterPro" id="IPR016135">
    <property type="entry name" value="UBQ-conjugating_enzyme/RWD"/>
</dbReference>
<comment type="caution">
    <text evidence="6">The sequence shown here is derived from an EMBL/GenBank/DDBJ whole genome shotgun (WGS) entry which is preliminary data.</text>
</comment>
<organism evidence="6 7">
    <name type="scientific">Paramuricea clavata</name>
    <name type="common">Red gorgonian</name>
    <name type="synonym">Violescent sea-whip</name>
    <dbReference type="NCBI Taxonomy" id="317549"/>
    <lineage>
        <taxon>Eukaryota</taxon>
        <taxon>Metazoa</taxon>
        <taxon>Cnidaria</taxon>
        <taxon>Anthozoa</taxon>
        <taxon>Octocorallia</taxon>
        <taxon>Malacalcyonacea</taxon>
        <taxon>Plexauridae</taxon>
        <taxon>Paramuricea</taxon>
    </lineage>
</organism>
<protein>
    <recommendedName>
        <fullName evidence="1">E2 ubiquitin-conjugating enzyme</fullName>
        <ecNumber evidence="1">2.3.2.23</ecNumber>
    </recommendedName>
</protein>
<dbReference type="InterPro" id="IPR000608">
    <property type="entry name" value="UBC"/>
</dbReference>
<dbReference type="OrthoDB" id="9973183at2759"/>
<dbReference type="SMART" id="SM00212">
    <property type="entry name" value="UBCc"/>
    <property type="match status" value="1"/>
</dbReference>
<dbReference type="Pfam" id="PF00179">
    <property type="entry name" value="UQ_con"/>
    <property type="match status" value="1"/>
</dbReference>
<evidence type="ECO:0000256" key="4">
    <source>
        <dbReference type="ARBA" id="ARBA00022786"/>
    </source>
</evidence>
<evidence type="ECO:0000313" key="6">
    <source>
        <dbReference type="EMBL" id="CAB4034329.1"/>
    </source>
</evidence>
<gene>
    <name evidence="6" type="ORF">PACLA_8A019870</name>
</gene>
<dbReference type="SMART" id="SM00256">
    <property type="entry name" value="FBOX"/>
    <property type="match status" value="1"/>
</dbReference>
<dbReference type="EMBL" id="CACRXK020020026">
    <property type="protein sequence ID" value="CAB4034329.1"/>
    <property type="molecule type" value="Genomic_DNA"/>
</dbReference>
<dbReference type="CDD" id="cd23826">
    <property type="entry name" value="UEV_Morgue-like"/>
    <property type="match status" value="1"/>
</dbReference>
<dbReference type="Gene3D" id="3.10.110.10">
    <property type="entry name" value="Ubiquitin Conjugating Enzyme"/>
    <property type="match status" value="1"/>
</dbReference>
<dbReference type="InterPro" id="IPR001810">
    <property type="entry name" value="F-box_dom"/>
</dbReference>
<dbReference type="PROSITE" id="PS50127">
    <property type="entry name" value="UBC_2"/>
    <property type="match status" value="1"/>
</dbReference>
<evidence type="ECO:0000256" key="5">
    <source>
        <dbReference type="ARBA" id="ARBA00022840"/>
    </source>
</evidence>
<keyword evidence="2" id="KW-0808">Transferase</keyword>
<dbReference type="PROSITE" id="PS50181">
    <property type="entry name" value="FBOX"/>
    <property type="match status" value="1"/>
</dbReference>
<dbReference type="Proteomes" id="UP001152795">
    <property type="component" value="Unassembled WGS sequence"/>
</dbReference>
<reference evidence="6" key="1">
    <citation type="submission" date="2020-04" db="EMBL/GenBank/DDBJ databases">
        <authorList>
            <person name="Alioto T."/>
            <person name="Alioto T."/>
            <person name="Gomez Garrido J."/>
        </authorList>
    </citation>
    <scope>NUCLEOTIDE SEQUENCE</scope>
    <source>
        <strain evidence="6">A484AB</strain>
    </source>
</reference>
<dbReference type="AlphaFoldDB" id="A0A6S7LLJ4"/>
<keyword evidence="5" id="KW-0067">ATP-binding</keyword>
<evidence type="ECO:0000256" key="1">
    <source>
        <dbReference type="ARBA" id="ARBA00012486"/>
    </source>
</evidence>
<dbReference type="InterPro" id="IPR036047">
    <property type="entry name" value="F-box-like_dom_sf"/>
</dbReference>
<dbReference type="GO" id="GO:0061631">
    <property type="term" value="F:ubiquitin conjugating enzyme activity"/>
    <property type="evidence" value="ECO:0007669"/>
    <property type="project" value="UniProtKB-EC"/>
</dbReference>
<evidence type="ECO:0000313" key="7">
    <source>
        <dbReference type="Proteomes" id="UP001152795"/>
    </source>
</evidence>
<dbReference type="FunFam" id="3.10.110.10:FF:000060">
    <property type="entry name" value="Ubiquitin conjugating enzyme (UbcB)"/>
    <property type="match status" value="1"/>
</dbReference>
<dbReference type="SUPFAM" id="SSF54495">
    <property type="entry name" value="UBC-like"/>
    <property type="match status" value="1"/>
</dbReference>
<accession>A0A6S7LLJ4</accession>
<evidence type="ECO:0000256" key="3">
    <source>
        <dbReference type="ARBA" id="ARBA00022741"/>
    </source>
</evidence>
<keyword evidence="7" id="KW-1185">Reference proteome</keyword>
<proteinExistence type="predicted"/>
<evidence type="ECO:0000256" key="2">
    <source>
        <dbReference type="ARBA" id="ARBA00022679"/>
    </source>
</evidence>
<dbReference type="InterPro" id="IPR050113">
    <property type="entry name" value="Ub_conjugating_enzyme"/>
</dbReference>
<dbReference type="EC" id="2.3.2.23" evidence="1"/>
<name>A0A6S7LLJ4_PARCT</name>
<keyword evidence="4" id="KW-0833">Ubl conjugation pathway</keyword>